<dbReference type="InterPro" id="IPR023211">
    <property type="entry name" value="DNA_pol_palm_dom_sf"/>
</dbReference>
<evidence type="ECO:0000259" key="9">
    <source>
        <dbReference type="Pfam" id="PF03175"/>
    </source>
</evidence>
<evidence type="ECO:0000256" key="1">
    <source>
        <dbReference type="ARBA" id="ARBA00005755"/>
    </source>
</evidence>
<dbReference type="InterPro" id="IPR012337">
    <property type="entry name" value="RNaseH-like_sf"/>
</dbReference>
<keyword evidence="4" id="KW-0548">Nucleotidyltransferase</keyword>
<dbReference type="EMBL" id="BSXW01012505">
    <property type="protein sequence ID" value="GMF65805.1"/>
    <property type="molecule type" value="Genomic_DNA"/>
</dbReference>
<feature type="domain" description="DNA-directed DNA polymerase family B mitochondria/virus" evidence="9">
    <location>
        <begin position="494"/>
        <end position="660"/>
    </location>
</feature>
<keyword evidence="3" id="KW-0808">Transferase</keyword>
<dbReference type="PANTHER" id="PTHR48144:SF2">
    <property type="entry name" value="DNA-DIRECTED DNA POLYMERASE"/>
    <property type="match status" value="1"/>
</dbReference>
<evidence type="ECO:0000256" key="6">
    <source>
        <dbReference type="ARBA" id="ARBA00022932"/>
    </source>
</evidence>
<comment type="similarity">
    <text evidence="1">Belongs to the DNA polymerase type-B family.</text>
</comment>
<protein>
    <recommendedName>
        <fullName evidence="2">DNA-directed DNA polymerase</fullName>
        <ecNumber evidence="2">2.7.7.7</ecNumber>
    </recommendedName>
</protein>
<evidence type="ECO:0000313" key="11">
    <source>
        <dbReference type="Proteomes" id="UP001165083"/>
    </source>
</evidence>
<evidence type="ECO:0000256" key="3">
    <source>
        <dbReference type="ARBA" id="ARBA00022679"/>
    </source>
</evidence>
<evidence type="ECO:0000256" key="4">
    <source>
        <dbReference type="ARBA" id="ARBA00022695"/>
    </source>
</evidence>
<dbReference type="Gene3D" id="3.30.420.10">
    <property type="entry name" value="Ribonuclease H-like superfamily/Ribonuclease H"/>
    <property type="match status" value="1"/>
</dbReference>
<name>A0A9W6YIH8_9STRA</name>
<dbReference type="PRINTS" id="PR00106">
    <property type="entry name" value="DNAPOLB"/>
</dbReference>
<keyword evidence="7" id="KW-0238">DNA-binding</keyword>
<evidence type="ECO:0000256" key="8">
    <source>
        <dbReference type="ARBA" id="ARBA00049244"/>
    </source>
</evidence>
<dbReference type="InterPro" id="IPR004868">
    <property type="entry name" value="DNA-dir_DNA_pol_B_mt/vir"/>
</dbReference>
<reference evidence="10" key="1">
    <citation type="submission" date="2023-04" db="EMBL/GenBank/DDBJ databases">
        <title>Phytophthora lilii NBRC 32176.</title>
        <authorList>
            <person name="Ichikawa N."/>
            <person name="Sato H."/>
            <person name="Tonouchi N."/>
        </authorList>
    </citation>
    <scope>NUCLEOTIDE SEQUENCE</scope>
    <source>
        <strain evidence="10">NBRC 32176</strain>
    </source>
</reference>
<dbReference type="Gene3D" id="3.90.1600.10">
    <property type="entry name" value="Palm domain of DNA polymerase"/>
    <property type="match status" value="1"/>
</dbReference>
<evidence type="ECO:0000256" key="7">
    <source>
        <dbReference type="ARBA" id="ARBA00023125"/>
    </source>
</evidence>
<organism evidence="10 11">
    <name type="scientific">Phytophthora lilii</name>
    <dbReference type="NCBI Taxonomy" id="2077276"/>
    <lineage>
        <taxon>Eukaryota</taxon>
        <taxon>Sar</taxon>
        <taxon>Stramenopiles</taxon>
        <taxon>Oomycota</taxon>
        <taxon>Peronosporomycetes</taxon>
        <taxon>Peronosporales</taxon>
        <taxon>Peronosporaceae</taxon>
        <taxon>Phytophthora</taxon>
    </lineage>
</organism>
<feature type="domain" description="DNA-directed DNA polymerase family B mitochondria/virus" evidence="9">
    <location>
        <begin position="244"/>
        <end position="449"/>
    </location>
</feature>
<dbReference type="Pfam" id="PF03175">
    <property type="entry name" value="DNA_pol_B_2"/>
    <property type="match status" value="2"/>
</dbReference>
<evidence type="ECO:0000256" key="5">
    <source>
        <dbReference type="ARBA" id="ARBA00022705"/>
    </source>
</evidence>
<dbReference type="OrthoDB" id="10265614at2759"/>
<dbReference type="Proteomes" id="UP001165083">
    <property type="component" value="Unassembled WGS sequence"/>
</dbReference>
<dbReference type="PANTHER" id="PTHR48144">
    <property type="entry name" value="DNA-DIRECTED DNA POLYMERASE"/>
    <property type="match status" value="1"/>
</dbReference>
<keyword evidence="5" id="KW-0235">DNA replication</keyword>
<dbReference type="InterPro" id="IPR036397">
    <property type="entry name" value="RNaseH_sf"/>
</dbReference>
<proteinExistence type="inferred from homology"/>
<dbReference type="SUPFAM" id="SSF56672">
    <property type="entry name" value="DNA/RNA polymerases"/>
    <property type="match status" value="1"/>
</dbReference>
<keyword evidence="11" id="KW-1185">Reference proteome</keyword>
<dbReference type="GO" id="GO:0003677">
    <property type="term" value="F:DNA binding"/>
    <property type="evidence" value="ECO:0007669"/>
    <property type="project" value="UniProtKB-KW"/>
</dbReference>
<dbReference type="SUPFAM" id="SSF53098">
    <property type="entry name" value="Ribonuclease H-like"/>
    <property type="match status" value="1"/>
</dbReference>
<dbReference type="AlphaFoldDB" id="A0A9W6YIH8"/>
<gene>
    <name evidence="10" type="ORF">Plil01_001840600</name>
</gene>
<evidence type="ECO:0000313" key="10">
    <source>
        <dbReference type="EMBL" id="GMF65805.1"/>
    </source>
</evidence>
<dbReference type="InterPro" id="IPR006172">
    <property type="entry name" value="DNA-dir_DNA_pol_B"/>
</dbReference>
<accession>A0A9W6YIH8</accession>
<dbReference type="InterPro" id="IPR043502">
    <property type="entry name" value="DNA/RNA_pol_sf"/>
</dbReference>
<keyword evidence="6" id="KW-0239">DNA-directed DNA polymerase</keyword>
<comment type="caution">
    <text evidence="10">The sequence shown here is derived from an EMBL/GenBank/DDBJ whole genome shotgun (WGS) entry which is preliminary data.</text>
</comment>
<evidence type="ECO:0000256" key="2">
    <source>
        <dbReference type="ARBA" id="ARBA00012417"/>
    </source>
</evidence>
<comment type="catalytic activity">
    <reaction evidence="8">
        <text>DNA(n) + a 2'-deoxyribonucleoside 5'-triphosphate = DNA(n+1) + diphosphate</text>
        <dbReference type="Rhea" id="RHEA:22508"/>
        <dbReference type="Rhea" id="RHEA-COMP:17339"/>
        <dbReference type="Rhea" id="RHEA-COMP:17340"/>
        <dbReference type="ChEBI" id="CHEBI:33019"/>
        <dbReference type="ChEBI" id="CHEBI:61560"/>
        <dbReference type="ChEBI" id="CHEBI:173112"/>
        <dbReference type="EC" id="2.7.7.7"/>
    </reaction>
</comment>
<dbReference type="EC" id="2.7.7.7" evidence="2"/>
<dbReference type="GO" id="GO:0006260">
    <property type="term" value="P:DNA replication"/>
    <property type="evidence" value="ECO:0007669"/>
    <property type="project" value="UniProtKB-KW"/>
</dbReference>
<dbReference type="GO" id="GO:0003887">
    <property type="term" value="F:DNA-directed DNA polymerase activity"/>
    <property type="evidence" value="ECO:0007669"/>
    <property type="project" value="UniProtKB-KW"/>
</dbReference>
<sequence length="861" mass="98126">MFSYAATHDFIRKTAIDFNLHIKLLTYKAYENRFDFNRTSYGDKTLPMIEIACVGQHLFAIKPTKVSMAAIKYPEFANHADFPSLHVRNGRIAKGEPKLLMSHQVIGQLYFNKDDLLTPITLANAPELHNNKYGQIDFLDESALTNNWFREIGATETFGSEPFTKRVDGETIAEPFQNVYFDLETFHDSKKNIASRMAKAAEQHYDGNHIAYCAAWKIGDGPTQHAYGFNCVKTMLDSLPNKGNYLMWAHNAGFDSRFLIRLFSSFEAQMGVIETGNSMKYLAGTYKDRRIVIKDTKAFLATALAKMPAMFPGACNESTLEKESFPHDMMNAKTFDGQLSLSSIKVEFDDYDNLVKNASKIGATENDMLDVPKYAIHYCKRDVDVLYSCSERFRKQMLDRFNQDIYNHISMPGLAYAILNNMGCYENCYSMAGPCLELVRKAIVGGRVMTRDNKKWHVQVFETYSLINGERVEHHKTQYTSHEKSLIQGAVASEGISDFDAVSLYPSAMARLPGFTQGKPKLHANTIPDCDYHISKVKITSISKKLHFPLLSVKEEGASRNFTNDIVGREFVLDKYALEDLVKFQGATYEVIQGLYWNDGFNTAITTSIKELFEERLKLKAEKNPLQNGIKLLMNASYGKLIQKPIVKSKRFIRGKKAIEEYTIKRIGRLIQRTPVSDDIALFEEHKPLNKHFSPAHLGVQILSMSKRIMNEVMCLAEDLDLKIWYQDTDSMHINRQSLPILSNAFREKYNRELVGKGMGQFHSDFELEGSRGEVFATESYFIGKKTYVDFLKCTENDVEGVHKRMKGIPSKLITDPRKTYKGLYDGIDQEFDMTAACPIQVDNKSQRVSRRKAFIRIVKA</sequence>
<dbReference type="GO" id="GO:0000166">
    <property type="term" value="F:nucleotide binding"/>
    <property type="evidence" value="ECO:0007669"/>
    <property type="project" value="InterPro"/>
</dbReference>